<dbReference type="PROSITE" id="PS50106">
    <property type="entry name" value="PDZ"/>
    <property type="match status" value="1"/>
</dbReference>
<dbReference type="InterPro" id="IPR055210">
    <property type="entry name" value="CtpA/B_N"/>
</dbReference>
<keyword evidence="3 5" id="KW-0378">Hydrolase</keyword>
<keyword evidence="4 5" id="KW-0720">Serine protease</keyword>
<dbReference type="Gene3D" id="1.10.101.10">
    <property type="entry name" value="PGBD-like superfamily/PGBD"/>
    <property type="match status" value="1"/>
</dbReference>
<dbReference type="NCBIfam" id="TIGR00225">
    <property type="entry name" value="prc"/>
    <property type="match status" value="1"/>
</dbReference>
<dbReference type="SUPFAM" id="SSF47090">
    <property type="entry name" value="PGBD-like"/>
    <property type="match status" value="1"/>
</dbReference>
<dbReference type="SMART" id="SM00228">
    <property type="entry name" value="PDZ"/>
    <property type="match status" value="1"/>
</dbReference>
<keyword evidence="2 5" id="KW-0645">Protease</keyword>
<evidence type="ECO:0000256" key="3">
    <source>
        <dbReference type="ARBA" id="ARBA00022801"/>
    </source>
</evidence>
<organism evidence="8 9">
    <name type="scientific">Enterococcus lemanii</name>
    <dbReference type="NCBI Taxonomy" id="1159752"/>
    <lineage>
        <taxon>Bacteria</taxon>
        <taxon>Bacillati</taxon>
        <taxon>Bacillota</taxon>
        <taxon>Bacilli</taxon>
        <taxon>Lactobacillales</taxon>
        <taxon>Enterococcaceae</taxon>
        <taxon>Enterococcus</taxon>
    </lineage>
</organism>
<name>A0ABV9MY29_9ENTE</name>
<evidence type="ECO:0000259" key="7">
    <source>
        <dbReference type="PROSITE" id="PS50106"/>
    </source>
</evidence>
<dbReference type="EMBL" id="JBHSGS010000045">
    <property type="protein sequence ID" value="MFC4719705.1"/>
    <property type="molecule type" value="Genomic_DNA"/>
</dbReference>
<dbReference type="SMART" id="SM00245">
    <property type="entry name" value="TSPc"/>
    <property type="match status" value="1"/>
</dbReference>
<sequence>MSDQGIPFHRHIISLICMAIISGGLVFYFQKPSLASYSTSQSSDELEKIHQLYTKIQNEYYQEVNSDLLIEGALKGMTDSLADPYTSYLNQEAAASFTTSLSGEFEGIGATLQLVDDLPEVAQSPVKNSPAEKSGLRVHDQILQVDGRITKGLPLSEIVSFIRGEKGTSVQLQIKRADEIFDVAVVRDVIPVYSVYGQLASENSTIGQIEIVNFSQNTALELKEMIEELRKEGATSWLIDLRQNPGGYLDQVEKMASMFLEDGEKIVQFSLKNQILGEVVASQKLDQGFKVQEPVVVLVDGGSASASEIFAAALKESANVPIVGTTTYGKGTVQSVSSFQDQSELKLTVQKWLTPSGNWLHETGLEPDIVIDFPEYAYLIPLSKKQTLKLNDELAEISTLNQFLQALGYLTTVENSYSLVTKQAVEQFQMDNQLEVTGEVDQETASLIEIRLSQHLKKTDPMRQKALETLTEMIQ</sequence>
<dbReference type="Pfam" id="PF22694">
    <property type="entry name" value="CtpB_N-like"/>
    <property type="match status" value="1"/>
</dbReference>
<keyword evidence="6" id="KW-0812">Transmembrane</keyword>
<evidence type="ECO:0000313" key="9">
    <source>
        <dbReference type="Proteomes" id="UP001595969"/>
    </source>
</evidence>
<dbReference type="InterPro" id="IPR004447">
    <property type="entry name" value="Peptidase_S41A"/>
</dbReference>
<reference evidence="9" key="1">
    <citation type="journal article" date="2019" name="Int. J. Syst. Evol. Microbiol.">
        <title>The Global Catalogue of Microorganisms (GCM) 10K type strain sequencing project: providing services to taxonomists for standard genome sequencing and annotation.</title>
        <authorList>
            <consortium name="The Broad Institute Genomics Platform"/>
            <consortium name="The Broad Institute Genome Sequencing Center for Infectious Disease"/>
            <person name="Wu L."/>
            <person name="Ma J."/>
        </authorList>
    </citation>
    <scope>NUCLEOTIDE SEQUENCE [LARGE SCALE GENOMIC DNA]</scope>
    <source>
        <strain evidence="9">CGMCC 1.19032</strain>
    </source>
</reference>
<comment type="similarity">
    <text evidence="1 5">Belongs to the peptidase S41A family.</text>
</comment>
<dbReference type="Gene3D" id="3.90.226.10">
    <property type="entry name" value="2-enoyl-CoA Hydratase, Chain A, domain 1"/>
    <property type="match status" value="1"/>
</dbReference>
<proteinExistence type="inferred from homology"/>
<protein>
    <submittedName>
        <fullName evidence="8">S41 family peptidase</fullName>
    </submittedName>
</protein>
<dbReference type="SUPFAM" id="SSF50156">
    <property type="entry name" value="PDZ domain-like"/>
    <property type="match status" value="1"/>
</dbReference>
<dbReference type="PANTHER" id="PTHR32060:SF30">
    <property type="entry name" value="CARBOXY-TERMINAL PROCESSING PROTEASE CTPA"/>
    <property type="match status" value="1"/>
</dbReference>
<dbReference type="InterPro" id="IPR036034">
    <property type="entry name" value="PDZ_sf"/>
</dbReference>
<dbReference type="CDD" id="cd06782">
    <property type="entry name" value="cpPDZ_CPP-like"/>
    <property type="match status" value="1"/>
</dbReference>
<accession>A0ABV9MY29</accession>
<dbReference type="InterPro" id="IPR029045">
    <property type="entry name" value="ClpP/crotonase-like_dom_sf"/>
</dbReference>
<evidence type="ECO:0000256" key="6">
    <source>
        <dbReference type="SAM" id="Phobius"/>
    </source>
</evidence>
<dbReference type="CDD" id="cd07560">
    <property type="entry name" value="Peptidase_S41_CPP"/>
    <property type="match status" value="1"/>
</dbReference>
<dbReference type="InterPro" id="IPR036366">
    <property type="entry name" value="PGBDSf"/>
</dbReference>
<feature type="domain" description="PDZ" evidence="7">
    <location>
        <begin position="94"/>
        <end position="163"/>
    </location>
</feature>
<evidence type="ECO:0000313" key="8">
    <source>
        <dbReference type="EMBL" id="MFC4719705.1"/>
    </source>
</evidence>
<dbReference type="Pfam" id="PF03572">
    <property type="entry name" value="Peptidase_S41"/>
    <property type="match status" value="1"/>
</dbReference>
<dbReference type="InterPro" id="IPR005151">
    <property type="entry name" value="Tail-specific_protease"/>
</dbReference>
<comment type="caution">
    <text evidence="8">The sequence shown here is derived from an EMBL/GenBank/DDBJ whole genome shotgun (WGS) entry which is preliminary data.</text>
</comment>
<evidence type="ECO:0000256" key="5">
    <source>
        <dbReference type="RuleBase" id="RU004404"/>
    </source>
</evidence>
<feature type="transmembrane region" description="Helical" evidence="6">
    <location>
        <begin position="12"/>
        <end position="29"/>
    </location>
</feature>
<evidence type="ECO:0000256" key="1">
    <source>
        <dbReference type="ARBA" id="ARBA00009179"/>
    </source>
</evidence>
<keyword evidence="6" id="KW-1133">Transmembrane helix</keyword>
<evidence type="ECO:0000256" key="4">
    <source>
        <dbReference type="ARBA" id="ARBA00022825"/>
    </source>
</evidence>
<dbReference type="Proteomes" id="UP001595969">
    <property type="component" value="Unassembled WGS sequence"/>
</dbReference>
<dbReference type="Gene3D" id="2.30.42.10">
    <property type="match status" value="1"/>
</dbReference>
<dbReference type="Pfam" id="PF00595">
    <property type="entry name" value="PDZ"/>
    <property type="match status" value="1"/>
</dbReference>
<keyword evidence="9" id="KW-1185">Reference proteome</keyword>
<dbReference type="RefSeq" id="WP_204654779.1">
    <property type="nucleotide sequence ID" value="NZ_JAFBFD010000038.1"/>
</dbReference>
<dbReference type="PANTHER" id="PTHR32060">
    <property type="entry name" value="TAIL-SPECIFIC PROTEASE"/>
    <property type="match status" value="1"/>
</dbReference>
<dbReference type="InterPro" id="IPR036365">
    <property type="entry name" value="PGBD-like_sf"/>
</dbReference>
<dbReference type="InterPro" id="IPR001478">
    <property type="entry name" value="PDZ"/>
</dbReference>
<dbReference type="InterPro" id="IPR002477">
    <property type="entry name" value="Peptidoglycan-bd-like"/>
</dbReference>
<evidence type="ECO:0000256" key="2">
    <source>
        <dbReference type="ARBA" id="ARBA00022670"/>
    </source>
</evidence>
<gene>
    <name evidence="8" type="ORF">ACFO5I_08155</name>
</gene>
<dbReference type="SUPFAM" id="SSF52096">
    <property type="entry name" value="ClpP/crotonase"/>
    <property type="match status" value="1"/>
</dbReference>
<keyword evidence="6" id="KW-0472">Membrane</keyword>
<dbReference type="Gene3D" id="3.30.750.44">
    <property type="match status" value="1"/>
</dbReference>
<dbReference type="Pfam" id="PF01471">
    <property type="entry name" value="PG_binding_1"/>
    <property type="match status" value="1"/>
</dbReference>